<keyword evidence="2" id="KW-1185">Reference proteome</keyword>
<evidence type="ECO:0008006" key="3">
    <source>
        <dbReference type="Google" id="ProtNLM"/>
    </source>
</evidence>
<accession>S9QNY6</accession>
<evidence type="ECO:0000313" key="2">
    <source>
        <dbReference type="Proteomes" id="UP000015351"/>
    </source>
</evidence>
<comment type="caution">
    <text evidence="1">The sequence shown here is derived from an EMBL/GenBank/DDBJ whole genome shotgun (WGS) entry which is preliminary data.</text>
</comment>
<proteinExistence type="predicted"/>
<evidence type="ECO:0000313" key="1">
    <source>
        <dbReference type="EMBL" id="EPX81323.1"/>
    </source>
</evidence>
<reference evidence="2" key="1">
    <citation type="journal article" date="2013" name="Stand. Genomic Sci.">
        <title>Genome sequence of the Litoreibacter arenae type strain (DSM 19593(T)), a member of the Roseobacter clade isolated from sea sand.</title>
        <authorList>
            <person name="Riedel T."/>
            <person name="Fiebig A."/>
            <person name="Petersen J."/>
            <person name="Gronow S."/>
            <person name="Kyrpides N.C."/>
            <person name="Goker M."/>
            <person name="Klenk H.P."/>
        </authorList>
    </citation>
    <scope>NUCLEOTIDE SEQUENCE [LARGE SCALE GENOMIC DNA]</scope>
    <source>
        <strain evidence="2">DSM 19593</strain>
    </source>
</reference>
<dbReference type="PATRIC" id="fig|1123360.3.peg.765"/>
<sequence>MIKKDSFPMANTTLLRLADLPSRKPTQINYTPDAAAMSRLAEEMGLSALRKMRLEGTLQPLGKTDWRLDARLGATVVQPCVVTLEPVTTRIDETLTRQYLSDWQEPTEAEAEMDGDDTSEPLPATLDIAEIAAEALALAVPPYPRSDGAALEQTDFAEPGTEPLTDEVVKPFAGLAALKAKLENPDAE</sequence>
<dbReference type="Pfam" id="PF02620">
    <property type="entry name" value="YceD"/>
    <property type="match status" value="1"/>
</dbReference>
<dbReference type="HOGENOM" id="CLU_088841_1_0_5"/>
<dbReference type="AlphaFoldDB" id="S9QNY6"/>
<dbReference type="EMBL" id="AONI01000006">
    <property type="protein sequence ID" value="EPX81323.1"/>
    <property type="molecule type" value="Genomic_DNA"/>
</dbReference>
<protein>
    <recommendedName>
        <fullName evidence="3">DUF177 domain-containing protein</fullName>
    </recommendedName>
</protein>
<dbReference type="RefSeq" id="WP_021101842.1">
    <property type="nucleotide sequence ID" value="NZ_KE557312.1"/>
</dbReference>
<dbReference type="InterPro" id="IPR003772">
    <property type="entry name" value="YceD"/>
</dbReference>
<dbReference type="STRING" id="1123360.thalar_00774"/>
<gene>
    <name evidence="1" type="ORF">thalar_00774</name>
</gene>
<dbReference type="eggNOG" id="COG1399">
    <property type="taxonomic scope" value="Bacteria"/>
</dbReference>
<organism evidence="1 2">
    <name type="scientific">Litoreibacter arenae DSM 19593</name>
    <dbReference type="NCBI Taxonomy" id="1123360"/>
    <lineage>
        <taxon>Bacteria</taxon>
        <taxon>Pseudomonadati</taxon>
        <taxon>Pseudomonadota</taxon>
        <taxon>Alphaproteobacteria</taxon>
        <taxon>Rhodobacterales</taxon>
        <taxon>Roseobacteraceae</taxon>
        <taxon>Litoreibacter</taxon>
    </lineage>
</organism>
<name>S9QNY6_9RHOB</name>
<dbReference type="Proteomes" id="UP000015351">
    <property type="component" value="Unassembled WGS sequence"/>
</dbReference>